<protein>
    <submittedName>
        <fullName evidence="1">Uncharacterized protein</fullName>
    </submittedName>
</protein>
<keyword evidence="2" id="KW-1185">Reference proteome</keyword>
<dbReference type="AlphaFoldDB" id="A0A1B7P2Y0"/>
<gene>
    <name evidence="1" type="ORF">ACJ72_02285</name>
</gene>
<evidence type="ECO:0000313" key="2">
    <source>
        <dbReference type="Proteomes" id="UP000091918"/>
    </source>
</evidence>
<comment type="caution">
    <text evidence="1">The sequence shown here is derived from an EMBL/GenBank/DDBJ whole genome shotgun (WGS) entry which is preliminary data.</text>
</comment>
<reference evidence="1 2" key="1">
    <citation type="submission" date="2015-07" db="EMBL/GenBank/DDBJ databases">
        <title>Emmonsia species relationships and genome sequence.</title>
        <authorList>
            <person name="Cuomo C.A."/>
            <person name="Schwartz I.S."/>
            <person name="Kenyon C."/>
            <person name="de Hoog G.S."/>
            <person name="Govender N.P."/>
            <person name="Botha A."/>
            <person name="Moreno L."/>
            <person name="de Vries M."/>
            <person name="Munoz J.F."/>
            <person name="Stielow J.B."/>
        </authorList>
    </citation>
    <scope>NUCLEOTIDE SEQUENCE [LARGE SCALE GENOMIC DNA]</scope>
    <source>
        <strain evidence="1 2">CBS 136260</strain>
    </source>
</reference>
<dbReference type="Proteomes" id="UP000091918">
    <property type="component" value="Unassembled WGS sequence"/>
</dbReference>
<accession>A0A1B7P2Y0</accession>
<organism evidence="1 2">
    <name type="scientific">Emergomyces africanus</name>
    <dbReference type="NCBI Taxonomy" id="1955775"/>
    <lineage>
        <taxon>Eukaryota</taxon>
        <taxon>Fungi</taxon>
        <taxon>Dikarya</taxon>
        <taxon>Ascomycota</taxon>
        <taxon>Pezizomycotina</taxon>
        <taxon>Eurotiomycetes</taxon>
        <taxon>Eurotiomycetidae</taxon>
        <taxon>Onygenales</taxon>
        <taxon>Ajellomycetaceae</taxon>
        <taxon>Emergomyces</taxon>
    </lineage>
</organism>
<dbReference type="EMBL" id="LGUA01000185">
    <property type="protein sequence ID" value="OAX83359.1"/>
    <property type="molecule type" value="Genomic_DNA"/>
</dbReference>
<name>A0A1B7P2Y0_9EURO</name>
<proteinExistence type="predicted"/>
<evidence type="ECO:0000313" key="1">
    <source>
        <dbReference type="EMBL" id="OAX83359.1"/>
    </source>
</evidence>
<sequence length="61" mass="7433">MCRWWGTPYKAYVIEDSPKEKQKKEEEEKVEYYLVQPGDQWVPVGQVSPHLPLVWDRDERR</sequence>
<dbReference type="OrthoDB" id="10480944at2759"/>